<keyword evidence="2" id="KW-1185">Reference proteome</keyword>
<gene>
    <name evidence="1" type="ORF">CWS72_02900</name>
</gene>
<accession>A0A2N3Q0B8</accession>
<protein>
    <submittedName>
        <fullName evidence="1">Uncharacterized protein</fullName>
    </submittedName>
</protein>
<organism evidence="1 2">
    <name type="scientific">Telmatospirillum siberiense</name>
    <dbReference type="NCBI Taxonomy" id="382514"/>
    <lineage>
        <taxon>Bacteria</taxon>
        <taxon>Pseudomonadati</taxon>
        <taxon>Pseudomonadota</taxon>
        <taxon>Alphaproteobacteria</taxon>
        <taxon>Rhodospirillales</taxon>
        <taxon>Rhodospirillaceae</taxon>
        <taxon>Telmatospirillum</taxon>
    </lineage>
</organism>
<dbReference type="AlphaFoldDB" id="A0A2N3Q0B8"/>
<sequence>MGANDWKTVSTDQYAADGVTSVERAEFGRSVVDIFPCTVNKGKWKYVIDGKVWGWADDRDAAMREGEISGWDSEENNLYGRHLRP</sequence>
<reference evidence="2" key="1">
    <citation type="submission" date="2017-12" db="EMBL/GenBank/DDBJ databases">
        <title>Draft genome sequence of Telmatospirillum siberiense 26-4b1T, an acidotolerant peatland alphaproteobacterium potentially involved in sulfur cycling.</title>
        <authorList>
            <person name="Hausmann B."/>
            <person name="Pjevac P."/>
            <person name="Schreck K."/>
            <person name="Herbold C.W."/>
            <person name="Daims H."/>
            <person name="Wagner M."/>
            <person name="Pester M."/>
            <person name="Loy A."/>
        </authorList>
    </citation>
    <scope>NUCLEOTIDE SEQUENCE [LARGE SCALE GENOMIC DNA]</scope>
    <source>
        <strain evidence="2">26-4b1</strain>
    </source>
</reference>
<dbReference type="RefSeq" id="WP_101249057.1">
    <property type="nucleotide sequence ID" value="NZ_PIUM01000002.1"/>
</dbReference>
<dbReference type="EMBL" id="PIUM01000002">
    <property type="protein sequence ID" value="PKU26096.1"/>
    <property type="molecule type" value="Genomic_DNA"/>
</dbReference>
<evidence type="ECO:0000313" key="1">
    <source>
        <dbReference type="EMBL" id="PKU26096.1"/>
    </source>
</evidence>
<comment type="caution">
    <text evidence="1">The sequence shown here is derived from an EMBL/GenBank/DDBJ whole genome shotgun (WGS) entry which is preliminary data.</text>
</comment>
<proteinExistence type="predicted"/>
<evidence type="ECO:0000313" key="2">
    <source>
        <dbReference type="Proteomes" id="UP000233293"/>
    </source>
</evidence>
<dbReference type="Proteomes" id="UP000233293">
    <property type="component" value="Unassembled WGS sequence"/>
</dbReference>
<name>A0A2N3Q0B8_9PROT</name>